<evidence type="ECO:0000256" key="8">
    <source>
        <dbReference type="ARBA" id="ARBA00047899"/>
    </source>
</evidence>
<keyword evidence="4" id="KW-0808">Transferase</keyword>
<name>A0A438J6P5_VITVI</name>
<dbReference type="PROSITE" id="PS50011">
    <property type="entry name" value="PROTEIN_KINASE_DOM"/>
    <property type="match status" value="1"/>
</dbReference>
<keyword evidence="2" id="KW-0723">Serine/threonine-protein kinase</keyword>
<keyword evidence="7 10" id="KW-0067">ATP-binding</keyword>
<evidence type="ECO:0000256" key="10">
    <source>
        <dbReference type="PROSITE-ProRule" id="PRU10141"/>
    </source>
</evidence>
<dbReference type="Pfam" id="PF00069">
    <property type="entry name" value="Pkinase"/>
    <property type="match status" value="1"/>
</dbReference>
<comment type="catalytic activity">
    <reaction evidence="9">
        <text>L-seryl-[protein] + ATP = O-phospho-L-seryl-[protein] + ADP + H(+)</text>
        <dbReference type="Rhea" id="RHEA:17989"/>
        <dbReference type="Rhea" id="RHEA-COMP:9863"/>
        <dbReference type="Rhea" id="RHEA-COMP:11604"/>
        <dbReference type="ChEBI" id="CHEBI:15378"/>
        <dbReference type="ChEBI" id="CHEBI:29999"/>
        <dbReference type="ChEBI" id="CHEBI:30616"/>
        <dbReference type="ChEBI" id="CHEBI:83421"/>
        <dbReference type="ChEBI" id="CHEBI:456216"/>
        <dbReference type="EC" id="2.7.11.1"/>
    </reaction>
</comment>
<feature type="domain" description="Protein kinase" evidence="11">
    <location>
        <begin position="145"/>
        <end position="272"/>
    </location>
</feature>
<sequence>MCKPIQNQLLFPMNPTDIVPLDHVGLDFADVFGPLPVQTPGEMNPGDSGEVSAADTNDLLYGDPVVISSRSDSLVDPSICLSHSLKLSKLTLYEIEDSKELVECLHEEAVKELQGTSSVDDISGKSFEDIDSDSTTVETVGLEDFEVMKLVGQGAFGKVFQVRKRNTSEIYAMKVMRKDKIMEKNHAEHMKAERDILTKVDHPFIVQLRYSFQTKYRLYLVLDFLNGGHLFFQFYNHGLFREDLARIYVAEIVSAVSHLHAKCKNAWEAPSQ</sequence>
<evidence type="ECO:0000256" key="2">
    <source>
        <dbReference type="ARBA" id="ARBA00022527"/>
    </source>
</evidence>
<dbReference type="PROSITE" id="PS00107">
    <property type="entry name" value="PROTEIN_KINASE_ATP"/>
    <property type="match status" value="1"/>
</dbReference>
<comment type="catalytic activity">
    <reaction evidence="8">
        <text>L-threonyl-[protein] + ATP = O-phospho-L-threonyl-[protein] + ADP + H(+)</text>
        <dbReference type="Rhea" id="RHEA:46608"/>
        <dbReference type="Rhea" id="RHEA-COMP:11060"/>
        <dbReference type="Rhea" id="RHEA-COMP:11605"/>
        <dbReference type="ChEBI" id="CHEBI:15378"/>
        <dbReference type="ChEBI" id="CHEBI:30013"/>
        <dbReference type="ChEBI" id="CHEBI:30616"/>
        <dbReference type="ChEBI" id="CHEBI:61977"/>
        <dbReference type="ChEBI" id="CHEBI:456216"/>
        <dbReference type="EC" id="2.7.11.1"/>
    </reaction>
</comment>
<dbReference type="Gene3D" id="3.30.200.20">
    <property type="entry name" value="Phosphorylase Kinase, domain 1"/>
    <property type="match status" value="1"/>
</dbReference>
<evidence type="ECO:0000256" key="1">
    <source>
        <dbReference type="ARBA" id="ARBA00012513"/>
    </source>
</evidence>
<dbReference type="GO" id="GO:0004674">
    <property type="term" value="F:protein serine/threonine kinase activity"/>
    <property type="evidence" value="ECO:0007669"/>
    <property type="project" value="UniProtKB-KW"/>
</dbReference>
<evidence type="ECO:0000256" key="7">
    <source>
        <dbReference type="ARBA" id="ARBA00022840"/>
    </source>
</evidence>
<dbReference type="SUPFAM" id="SSF56112">
    <property type="entry name" value="Protein kinase-like (PK-like)"/>
    <property type="match status" value="1"/>
</dbReference>
<dbReference type="FunFam" id="3.30.200.20:FF:000048">
    <property type="entry name" value="Non-specific serine/threonine protein kinase"/>
    <property type="match status" value="1"/>
</dbReference>
<organism evidence="12 13">
    <name type="scientific">Vitis vinifera</name>
    <name type="common">Grape</name>
    <dbReference type="NCBI Taxonomy" id="29760"/>
    <lineage>
        <taxon>Eukaryota</taxon>
        <taxon>Viridiplantae</taxon>
        <taxon>Streptophyta</taxon>
        <taxon>Embryophyta</taxon>
        <taxon>Tracheophyta</taxon>
        <taxon>Spermatophyta</taxon>
        <taxon>Magnoliopsida</taxon>
        <taxon>eudicotyledons</taxon>
        <taxon>Gunneridae</taxon>
        <taxon>Pentapetalae</taxon>
        <taxon>rosids</taxon>
        <taxon>Vitales</taxon>
        <taxon>Vitaceae</taxon>
        <taxon>Viteae</taxon>
        <taxon>Vitis</taxon>
    </lineage>
</organism>
<proteinExistence type="predicted"/>
<dbReference type="Gene3D" id="1.10.510.10">
    <property type="entry name" value="Transferase(Phosphotransferase) domain 1"/>
    <property type="match status" value="1"/>
</dbReference>
<evidence type="ECO:0000256" key="9">
    <source>
        <dbReference type="ARBA" id="ARBA00048679"/>
    </source>
</evidence>
<feature type="binding site" evidence="10">
    <location>
        <position position="174"/>
    </location>
    <ligand>
        <name>ATP</name>
        <dbReference type="ChEBI" id="CHEBI:30616"/>
    </ligand>
</feature>
<evidence type="ECO:0000256" key="4">
    <source>
        <dbReference type="ARBA" id="ARBA00022679"/>
    </source>
</evidence>
<dbReference type="InterPro" id="IPR017441">
    <property type="entry name" value="Protein_kinase_ATP_BS"/>
</dbReference>
<evidence type="ECO:0000259" key="11">
    <source>
        <dbReference type="PROSITE" id="PS50011"/>
    </source>
</evidence>
<accession>A0A438J6P5</accession>
<evidence type="ECO:0000313" key="12">
    <source>
        <dbReference type="EMBL" id="RVX04621.1"/>
    </source>
</evidence>
<dbReference type="GO" id="GO:0005524">
    <property type="term" value="F:ATP binding"/>
    <property type="evidence" value="ECO:0007669"/>
    <property type="project" value="UniProtKB-UniRule"/>
</dbReference>
<keyword evidence="6 12" id="KW-0418">Kinase</keyword>
<dbReference type="Proteomes" id="UP000288805">
    <property type="component" value="Unassembled WGS sequence"/>
</dbReference>
<protein>
    <recommendedName>
        <fullName evidence="1">non-specific serine/threonine protein kinase</fullName>
        <ecNumber evidence="1">2.7.11.1</ecNumber>
    </recommendedName>
</protein>
<keyword evidence="5 10" id="KW-0547">Nucleotide-binding</keyword>
<dbReference type="InterPro" id="IPR011009">
    <property type="entry name" value="Kinase-like_dom_sf"/>
</dbReference>
<comment type="caution">
    <text evidence="12">The sequence shown here is derived from an EMBL/GenBank/DDBJ whole genome shotgun (WGS) entry which is preliminary data.</text>
</comment>
<dbReference type="InterPro" id="IPR000719">
    <property type="entry name" value="Prot_kinase_dom"/>
</dbReference>
<dbReference type="PANTHER" id="PTHR24351">
    <property type="entry name" value="RIBOSOMAL PROTEIN S6 KINASE"/>
    <property type="match status" value="1"/>
</dbReference>
<dbReference type="AlphaFoldDB" id="A0A438J6P5"/>
<evidence type="ECO:0000256" key="3">
    <source>
        <dbReference type="ARBA" id="ARBA00022553"/>
    </source>
</evidence>
<evidence type="ECO:0000313" key="13">
    <source>
        <dbReference type="Proteomes" id="UP000288805"/>
    </source>
</evidence>
<keyword evidence="3" id="KW-0597">Phosphoprotein</keyword>
<gene>
    <name evidence="12" type="primary">ATPK2_1</name>
    <name evidence="12" type="ORF">CK203_023520</name>
</gene>
<reference evidence="12 13" key="1">
    <citation type="journal article" date="2018" name="PLoS Genet.">
        <title>Population sequencing reveals clonal diversity and ancestral inbreeding in the grapevine cultivar Chardonnay.</title>
        <authorList>
            <person name="Roach M.J."/>
            <person name="Johnson D.L."/>
            <person name="Bohlmann J."/>
            <person name="van Vuuren H.J."/>
            <person name="Jones S.J."/>
            <person name="Pretorius I.S."/>
            <person name="Schmidt S.A."/>
            <person name="Borneman A.R."/>
        </authorList>
    </citation>
    <scope>NUCLEOTIDE SEQUENCE [LARGE SCALE GENOMIC DNA]</scope>
    <source>
        <strain evidence="13">cv. Chardonnay</strain>
        <tissue evidence="12">Leaf</tissue>
    </source>
</reference>
<dbReference type="SMART" id="SM00220">
    <property type="entry name" value="S_TKc"/>
    <property type="match status" value="1"/>
</dbReference>
<dbReference type="EMBL" id="QGNW01000060">
    <property type="protein sequence ID" value="RVX04621.1"/>
    <property type="molecule type" value="Genomic_DNA"/>
</dbReference>
<evidence type="ECO:0000256" key="5">
    <source>
        <dbReference type="ARBA" id="ARBA00022741"/>
    </source>
</evidence>
<evidence type="ECO:0000256" key="6">
    <source>
        <dbReference type="ARBA" id="ARBA00022777"/>
    </source>
</evidence>
<dbReference type="EC" id="2.7.11.1" evidence="1"/>